<dbReference type="Gene3D" id="1.25.10.10">
    <property type="entry name" value="Leucine-rich Repeat Variant"/>
    <property type="match status" value="1"/>
</dbReference>
<dbReference type="InterPro" id="IPR016024">
    <property type="entry name" value="ARM-type_fold"/>
</dbReference>
<evidence type="ECO:0000256" key="1">
    <source>
        <dbReference type="ARBA" id="ARBA00004496"/>
    </source>
</evidence>
<comment type="subcellular location">
    <subcellularLocation>
        <location evidence="1">Cytoplasm</location>
    </subcellularLocation>
</comment>
<accession>A0A4U5NH67</accession>
<keyword evidence="2" id="KW-0813">Transport</keyword>
<name>A0A4U5NH67_STECR</name>
<evidence type="ECO:0000256" key="5">
    <source>
        <dbReference type="ARBA" id="ARBA00022927"/>
    </source>
</evidence>
<dbReference type="InterPro" id="IPR040122">
    <property type="entry name" value="Importin_beta"/>
</dbReference>
<evidence type="ECO:0000313" key="7">
    <source>
        <dbReference type="Proteomes" id="UP000298663"/>
    </source>
</evidence>
<proteinExistence type="predicted"/>
<evidence type="ECO:0000256" key="3">
    <source>
        <dbReference type="ARBA" id="ARBA00022490"/>
    </source>
</evidence>
<dbReference type="InterPro" id="IPR011989">
    <property type="entry name" value="ARM-like"/>
</dbReference>
<reference evidence="6 7" key="2">
    <citation type="journal article" date="2019" name="G3 (Bethesda)">
        <title>Hybrid Assembly of the Genome of the Entomopathogenic Nematode Steinernema carpocapsae Identifies the X-Chromosome.</title>
        <authorList>
            <person name="Serra L."/>
            <person name="Macchietto M."/>
            <person name="Macias-Munoz A."/>
            <person name="McGill C.J."/>
            <person name="Rodriguez I.M."/>
            <person name="Rodriguez B."/>
            <person name="Murad R."/>
            <person name="Mortazavi A."/>
        </authorList>
    </citation>
    <scope>NUCLEOTIDE SEQUENCE [LARGE SCALE GENOMIC DNA]</scope>
    <source>
        <strain evidence="6 7">ALL</strain>
    </source>
</reference>
<protein>
    <submittedName>
        <fullName evidence="6">Uncharacterized protein</fullName>
    </submittedName>
</protein>
<dbReference type="PANTHER" id="PTHR10527">
    <property type="entry name" value="IMPORTIN BETA"/>
    <property type="match status" value="1"/>
</dbReference>
<dbReference type="GO" id="GO:0006606">
    <property type="term" value="P:protein import into nucleus"/>
    <property type="evidence" value="ECO:0007669"/>
    <property type="project" value="InterPro"/>
</dbReference>
<evidence type="ECO:0000256" key="4">
    <source>
        <dbReference type="ARBA" id="ARBA00022737"/>
    </source>
</evidence>
<evidence type="ECO:0000256" key="2">
    <source>
        <dbReference type="ARBA" id="ARBA00022448"/>
    </source>
</evidence>
<evidence type="ECO:0000313" key="6">
    <source>
        <dbReference type="EMBL" id="TKR81971.1"/>
    </source>
</evidence>
<keyword evidence="4" id="KW-0677">Repeat</keyword>
<dbReference type="AlphaFoldDB" id="A0A4U5NH67"/>
<sequence>MSTDFAPTLQELCHETVVPVLLSVLEKLETPRVAAHAGAALVNFSEGCPKSVITQYLPVIMHQLELVLEKTFRQLLDHGKKIVLEQVITTIASVAGAAQDQFKNFYDRLMGPLKYILQNSSRHDQLRLLRFKTIECISLIGLASDPRCL</sequence>
<gene>
    <name evidence="6" type="ORF">L596_015760</name>
</gene>
<keyword evidence="5" id="KW-0653">Protein transport</keyword>
<keyword evidence="7" id="KW-1185">Reference proteome</keyword>
<dbReference type="GO" id="GO:0005737">
    <property type="term" value="C:cytoplasm"/>
    <property type="evidence" value="ECO:0007669"/>
    <property type="project" value="UniProtKB-SubCell"/>
</dbReference>
<dbReference type="SUPFAM" id="SSF48371">
    <property type="entry name" value="ARM repeat"/>
    <property type="match status" value="1"/>
</dbReference>
<comment type="caution">
    <text evidence="6">The sequence shown here is derived from an EMBL/GenBank/DDBJ whole genome shotgun (WGS) entry which is preliminary data.</text>
</comment>
<dbReference type="STRING" id="34508.A0A4U5NH67"/>
<keyword evidence="3" id="KW-0963">Cytoplasm</keyword>
<organism evidence="6 7">
    <name type="scientific">Steinernema carpocapsae</name>
    <name type="common">Entomopathogenic nematode</name>
    <dbReference type="NCBI Taxonomy" id="34508"/>
    <lineage>
        <taxon>Eukaryota</taxon>
        <taxon>Metazoa</taxon>
        <taxon>Ecdysozoa</taxon>
        <taxon>Nematoda</taxon>
        <taxon>Chromadorea</taxon>
        <taxon>Rhabditida</taxon>
        <taxon>Tylenchina</taxon>
        <taxon>Panagrolaimomorpha</taxon>
        <taxon>Strongyloidoidea</taxon>
        <taxon>Steinernematidae</taxon>
        <taxon>Steinernema</taxon>
    </lineage>
</organism>
<dbReference type="OrthoDB" id="543373at2759"/>
<reference evidence="6 7" key="1">
    <citation type="journal article" date="2015" name="Genome Biol.">
        <title>Comparative genomics of Steinernema reveals deeply conserved gene regulatory networks.</title>
        <authorList>
            <person name="Dillman A.R."/>
            <person name="Macchietto M."/>
            <person name="Porter C.F."/>
            <person name="Rogers A."/>
            <person name="Williams B."/>
            <person name="Antoshechkin I."/>
            <person name="Lee M.M."/>
            <person name="Goodwin Z."/>
            <person name="Lu X."/>
            <person name="Lewis E.E."/>
            <person name="Goodrich-Blair H."/>
            <person name="Stock S.P."/>
            <person name="Adams B.J."/>
            <person name="Sternberg P.W."/>
            <person name="Mortazavi A."/>
        </authorList>
    </citation>
    <scope>NUCLEOTIDE SEQUENCE [LARGE SCALE GENOMIC DNA]</scope>
    <source>
        <strain evidence="6 7">ALL</strain>
    </source>
</reference>
<dbReference type="EMBL" id="AZBU02000004">
    <property type="protein sequence ID" value="TKR81971.1"/>
    <property type="molecule type" value="Genomic_DNA"/>
</dbReference>
<dbReference type="Proteomes" id="UP000298663">
    <property type="component" value="Unassembled WGS sequence"/>
</dbReference>